<name>A0A8H7A9L4_9EURO</name>
<feature type="compositionally biased region" description="Polar residues" evidence="1">
    <location>
        <begin position="81"/>
        <end position="93"/>
    </location>
</feature>
<feature type="compositionally biased region" description="Polar residues" evidence="1">
    <location>
        <begin position="27"/>
        <end position="60"/>
    </location>
</feature>
<evidence type="ECO:0000256" key="1">
    <source>
        <dbReference type="SAM" id="MobiDB-lite"/>
    </source>
</evidence>
<organism evidence="2 3">
    <name type="scientific">Endocarpon pusillum</name>
    <dbReference type="NCBI Taxonomy" id="364733"/>
    <lineage>
        <taxon>Eukaryota</taxon>
        <taxon>Fungi</taxon>
        <taxon>Dikarya</taxon>
        <taxon>Ascomycota</taxon>
        <taxon>Pezizomycotina</taxon>
        <taxon>Eurotiomycetes</taxon>
        <taxon>Chaetothyriomycetidae</taxon>
        <taxon>Verrucariales</taxon>
        <taxon>Verrucariaceae</taxon>
        <taxon>Endocarpon</taxon>
    </lineage>
</organism>
<dbReference type="EMBL" id="JAACFV010000198">
    <property type="protein sequence ID" value="KAF7503086.1"/>
    <property type="molecule type" value="Genomic_DNA"/>
</dbReference>
<proteinExistence type="predicted"/>
<dbReference type="OrthoDB" id="10374214at2759"/>
<protein>
    <submittedName>
        <fullName evidence="2">Uncharacterized protein</fullName>
    </submittedName>
</protein>
<evidence type="ECO:0000313" key="2">
    <source>
        <dbReference type="EMBL" id="KAF7503086.1"/>
    </source>
</evidence>
<comment type="caution">
    <text evidence="2">The sequence shown here is derived from an EMBL/GenBank/DDBJ whole genome shotgun (WGS) entry which is preliminary data.</text>
</comment>
<gene>
    <name evidence="2" type="ORF">GJ744_004333</name>
</gene>
<evidence type="ECO:0000313" key="3">
    <source>
        <dbReference type="Proteomes" id="UP000606974"/>
    </source>
</evidence>
<sequence length="195" mass="21882">MVRAGPSYHQTQMVEKRDHTDNPPKASIQNKASTSKNNCTNPNKGPKSLNANANEFTPCPNLNTTCESKKAAVDSFPPLQRSDTNPYDESNTLFRPRPRPSGRHDLEKAFQTATAAYQQDIRRASSFFPSDGYREEVRRPTEEPVKEEYYYPACLPLPAPCPRMEKAWQTGKIAEAIRASYRASCDAKGKSAVRQ</sequence>
<reference evidence="2" key="1">
    <citation type="submission" date="2020-02" db="EMBL/GenBank/DDBJ databases">
        <authorList>
            <person name="Palmer J.M."/>
        </authorList>
    </citation>
    <scope>NUCLEOTIDE SEQUENCE</scope>
    <source>
        <strain evidence="2">EPUS1.4</strain>
        <tissue evidence="2">Thallus</tissue>
    </source>
</reference>
<feature type="region of interest" description="Disordered" evidence="1">
    <location>
        <begin position="75"/>
        <end position="104"/>
    </location>
</feature>
<dbReference type="Proteomes" id="UP000606974">
    <property type="component" value="Unassembled WGS sequence"/>
</dbReference>
<dbReference type="AlphaFoldDB" id="A0A8H7A9L4"/>
<accession>A0A8H7A9L4</accession>
<feature type="region of interest" description="Disordered" evidence="1">
    <location>
        <begin position="1"/>
        <end position="60"/>
    </location>
</feature>
<keyword evidence="3" id="KW-1185">Reference proteome</keyword>